<dbReference type="InterPro" id="IPR000953">
    <property type="entry name" value="Chromo/chromo_shadow_dom"/>
</dbReference>
<feature type="compositionally biased region" description="Low complexity" evidence="2">
    <location>
        <begin position="188"/>
        <end position="204"/>
    </location>
</feature>
<feature type="compositionally biased region" description="Acidic residues" evidence="2">
    <location>
        <begin position="166"/>
        <end position="177"/>
    </location>
</feature>
<dbReference type="EMBL" id="LCUC01000087">
    <property type="protein sequence ID" value="KKY37412.1"/>
    <property type="molecule type" value="Genomic_DNA"/>
</dbReference>
<feature type="region of interest" description="Disordered" evidence="2">
    <location>
        <begin position="1"/>
        <end position="24"/>
    </location>
</feature>
<dbReference type="CDD" id="cd18966">
    <property type="entry name" value="chromodomain"/>
    <property type="match status" value="1"/>
</dbReference>
<dbReference type="InterPro" id="IPR016197">
    <property type="entry name" value="Chromo-like_dom_sf"/>
</dbReference>
<comment type="caution">
    <text evidence="4">The sequence shown here is derived from an EMBL/GenBank/DDBJ whole genome shotgun (WGS) entry which is preliminary data.</text>
</comment>
<feature type="region of interest" description="Disordered" evidence="2">
    <location>
        <begin position="144"/>
        <end position="229"/>
    </location>
</feature>
<dbReference type="Gene3D" id="2.40.50.40">
    <property type="match status" value="1"/>
</dbReference>
<reference evidence="4 5" key="2">
    <citation type="submission" date="2015-05" db="EMBL/GenBank/DDBJ databases">
        <authorList>
            <person name="Morales-Cruz A."/>
            <person name="Amrine K.C."/>
            <person name="Cantu D."/>
        </authorList>
    </citation>
    <scope>NUCLEOTIDE SEQUENCE [LARGE SCALE GENOMIC DNA]</scope>
    <source>
        <strain evidence="4">DA912</strain>
    </source>
</reference>
<evidence type="ECO:0000256" key="1">
    <source>
        <dbReference type="ARBA" id="ARBA00011353"/>
    </source>
</evidence>
<evidence type="ECO:0000313" key="4">
    <source>
        <dbReference type="EMBL" id="KKY37412.1"/>
    </source>
</evidence>
<feature type="domain" description="Chromo" evidence="3">
    <location>
        <begin position="34"/>
        <end position="99"/>
    </location>
</feature>
<dbReference type="SUPFAM" id="SSF54160">
    <property type="entry name" value="Chromo domain-like"/>
    <property type="match status" value="1"/>
</dbReference>
<dbReference type="GO" id="GO:0006338">
    <property type="term" value="P:chromatin remodeling"/>
    <property type="evidence" value="ECO:0007669"/>
    <property type="project" value="UniProtKB-ARBA"/>
</dbReference>
<dbReference type="PROSITE" id="PS50013">
    <property type="entry name" value="CHROMO_2"/>
    <property type="match status" value="1"/>
</dbReference>
<dbReference type="AlphaFoldDB" id="A0A0G2FTC4"/>
<dbReference type="SMART" id="SM00298">
    <property type="entry name" value="CHROMO"/>
    <property type="match status" value="1"/>
</dbReference>
<dbReference type="Proteomes" id="UP000034680">
    <property type="component" value="Unassembled WGS sequence"/>
</dbReference>
<dbReference type="Pfam" id="PF00385">
    <property type="entry name" value="Chromo"/>
    <property type="match status" value="1"/>
</dbReference>
<dbReference type="STRING" id="1214573.A0A0G2FTC4"/>
<name>A0A0G2FTC4_9PEZI</name>
<organism evidence="4 5">
    <name type="scientific">Diaporthe ampelina</name>
    <dbReference type="NCBI Taxonomy" id="1214573"/>
    <lineage>
        <taxon>Eukaryota</taxon>
        <taxon>Fungi</taxon>
        <taxon>Dikarya</taxon>
        <taxon>Ascomycota</taxon>
        <taxon>Pezizomycotina</taxon>
        <taxon>Sordariomycetes</taxon>
        <taxon>Sordariomycetidae</taxon>
        <taxon>Diaporthales</taxon>
        <taxon>Diaporthaceae</taxon>
        <taxon>Diaporthe</taxon>
    </lineage>
</organism>
<dbReference type="InterPro" id="IPR023780">
    <property type="entry name" value="Chromo_domain"/>
</dbReference>
<evidence type="ECO:0000259" key="3">
    <source>
        <dbReference type="PROSITE" id="PS50013"/>
    </source>
</evidence>
<dbReference type="OrthoDB" id="436852at2759"/>
<reference evidence="4 5" key="1">
    <citation type="submission" date="2015-05" db="EMBL/GenBank/DDBJ databases">
        <title>Distinctive expansion of gene families associated with plant cell wall degradation and secondary metabolism in the genomes of grapevine trunk pathogens.</title>
        <authorList>
            <person name="Lawrence D.P."/>
            <person name="Travadon R."/>
            <person name="Rolshausen P.E."/>
            <person name="Baumgartner K."/>
        </authorList>
    </citation>
    <scope>NUCLEOTIDE SEQUENCE [LARGE SCALE GENOMIC DNA]</scope>
    <source>
        <strain evidence="4">DA912</strain>
    </source>
</reference>
<comment type="subunit">
    <text evidence="1">Component of the NuA4 histone acetyltransferase complex.</text>
</comment>
<sequence length="322" mass="36482">MPQRSDLSVSADDDSDSISLTSVDDSVYDPDTEFVVEDIHCERVDPADGILKYLVEWSNFPLDECTWEPESEISEILKSSWEEKKAAQDPRVAAEFEQKYEEAFNRVLDERRELHRRRNAKRRRLGLEETKFCFRRNFYPDSDDDAKFANETNNDSYSDSNASADFDSDSEEAQEDSTIDHKDDNVLQSRKSSSQTKTPSSTRPNRIFSVDPSTTQAKSGAGDGNADAVGMHLDLTTEVAMTNVRRSSISASEPKSALVKRSSFDFDPDRSKKRVKTVRFTGEDGDPFNTFAASPAWVPIATTWTKDKIVPRHIPLKNYAEY</sequence>
<gene>
    <name evidence="4" type="ORF">UCDDA912_g02565</name>
</gene>
<feature type="compositionally biased region" description="Low complexity" evidence="2">
    <location>
        <begin position="153"/>
        <end position="165"/>
    </location>
</feature>
<feature type="compositionally biased region" description="Low complexity" evidence="2">
    <location>
        <begin position="1"/>
        <end position="10"/>
    </location>
</feature>
<evidence type="ECO:0000256" key="2">
    <source>
        <dbReference type="SAM" id="MobiDB-lite"/>
    </source>
</evidence>
<accession>A0A0G2FTC4</accession>
<protein>
    <submittedName>
        <fullName evidence="4">Putative chromo domain-containing protein</fullName>
    </submittedName>
</protein>
<keyword evidence="5" id="KW-1185">Reference proteome</keyword>
<evidence type="ECO:0000313" key="5">
    <source>
        <dbReference type="Proteomes" id="UP000034680"/>
    </source>
</evidence>
<proteinExistence type="predicted"/>